<evidence type="ECO:0000313" key="14">
    <source>
        <dbReference type="Proteomes" id="UP000279236"/>
    </source>
</evidence>
<dbReference type="GeneID" id="39590490"/>
<feature type="binding site" evidence="10">
    <location>
        <position position="541"/>
    </location>
    <ligand>
        <name>Mg(2+)</name>
        <dbReference type="ChEBI" id="CHEBI:18420"/>
    </ligand>
</feature>
<organism evidence="13 14">
    <name type="scientific">Apiotrichum porosum</name>
    <dbReference type="NCBI Taxonomy" id="105984"/>
    <lineage>
        <taxon>Eukaryota</taxon>
        <taxon>Fungi</taxon>
        <taxon>Dikarya</taxon>
        <taxon>Basidiomycota</taxon>
        <taxon>Agaricomycotina</taxon>
        <taxon>Tremellomycetes</taxon>
        <taxon>Trichosporonales</taxon>
        <taxon>Trichosporonaceae</taxon>
        <taxon>Apiotrichum</taxon>
    </lineage>
</organism>
<sequence>MASPNPAYQAILNDLNRDVAQKQPDDVVQFCADWFQDKLRKERSASSRTASPSSRRNKGPGNPSSFDEDPASDTLSPFEKGPSDGPFSGGAAGARNAAAAAAAAGLGAGMFSSPFGGNGNATARATDDSSPFSEEAPGGPFGNASPFGASPFGAGAQTPSAPVGVPSNDLDDHAFDEPPIPSYALGRRTSVSAESLVPTASRTFDPTHAFIAEEDEDAPEAAPEMPVFPKSDEQLKRIREAIRPNFLFRNLDEEQEHDVLAAMKEIKVQPGETVIQQGDAGDYFYIVESGELDIFVKRDDQVLEPEKGDRPDLGKWVHTSKTGESFGELALMHNAPRAATIISKTPCTLWALDRVSFRTILLDHTSRKRRLYESFLATVSILSSLKASERAKVADVLEARTFNEGENVLIEGEEGDEFFLIESGSAEAIKNMNGVPTVVKKMSVGDYFGELALLNRQTRAATVRASSKLRVVALGEQAFTRLLGPAKDIMARNAGERYGYADEYSVVIIGLDNAGKTTMLEKIKTLYNPTPGMPADKIGPTVGQNIGKISLPSTTLHFFDLGGQRDIRSIWPRYYDECHAVVFVVDASDQARLAETWEVFDEVLNSPRLLNLPLLMLANKQDKPSSLTVAEVREAYEAWQRAARPDGHAEGSASAVGAPTTEAVGLRADQLNDAQRAERMASLDVLGVSALEGTGVREAVNWLYIRVQNARQIRPSLGQLLPHLALRNPTQVCLAFQLATGSAGDSWVHASGLVYVQPSAAAVGFRLPTPVSKLEHTTLRGSEDQRAECLG</sequence>
<feature type="binding site" evidence="9">
    <location>
        <position position="563"/>
    </location>
    <ligand>
        <name>GTP</name>
        <dbReference type="ChEBI" id="CHEBI:37565"/>
    </ligand>
</feature>
<dbReference type="EMBL" id="RSCE01000003">
    <property type="protein sequence ID" value="RSH84426.1"/>
    <property type="molecule type" value="Genomic_DNA"/>
</dbReference>
<evidence type="ECO:0000259" key="12">
    <source>
        <dbReference type="PROSITE" id="PS50042"/>
    </source>
</evidence>
<evidence type="ECO:0000256" key="5">
    <source>
        <dbReference type="ARBA" id="ARBA00022737"/>
    </source>
</evidence>
<evidence type="ECO:0000256" key="2">
    <source>
        <dbReference type="ARBA" id="ARBA00020355"/>
    </source>
</evidence>
<evidence type="ECO:0000313" key="13">
    <source>
        <dbReference type="EMBL" id="RSH84426.1"/>
    </source>
</evidence>
<dbReference type="InterPro" id="IPR018490">
    <property type="entry name" value="cNMP-bd_dom_sf"/>
</dbReference>
<dbReference type="InterPro" id="IPR000595">
    <property type="entry name" value="cNMP-bd_dom"/>
</dbReference>
<keyword evidence="3" id="KW-0597">Phosphoprotein</keyword>
<comment type="similarity">
    <text evidence="1">Belongs to the cAMP-dependent kinase regulatory chain family.</text>
</comment>
<evidence type="ECO:0000256" key="9">
    <source>
        <dbReference type="PIRSR" id="PIRSR606689-1"/>
    </source>
</evidence>
<dbReference type="InterPro" id="IPR005225">
    <property type="entry name" value="Small_GTP-bd"/>
</dbReference>
<dbReference type="GO" id="GO:0005952">
    <property type="term" value="C:cAMP-dependent protein kinase complex"/>
    <property type="evidence" value="ECO:0007669"/>
    <property type="project" value="InterPro"/>
</dbReference>
<feature type="compositionally biased region" description="Low complexity" evidence="11">
    <location>
        <begin position="93"/>
        <end position="105"/>
    </location>
</feature>
<proteinExistence type="inferred from homology"/>
<gene>
    <name evidence="13" type="ORF">EHS24_005947</name>
</gene>
<reference evidence="13 14" key="1">
    <citation type="submission" date="2018-11" db="EMBL/GenBank/DDBJ databases">
        <title>Genome sequence of Apiotrichum porosum DSM 27194.</title>
        <authorList>
            <person name="Aliyu H."/>
            <person name="Gorte O."/>
            <person name="Ochsenreither K."/>
        </authorList>
    </citation>
    <scope>NUCLEOTIDE SEQUENCE [LARGE SCALE GENOMIC DNA]</scope>
    <source>
        <strain evidence="13 14">DSM 27194</strain>
    </source>
</reference>
<name>A0A427XZX8_9TREE</name>
<dbReference type="PROSITE" id="PS51417">
    <property type="entry name" value="ARF"/>
    <property type="match status" value="1"/>
</dbReference>
<dbReference type="SMART" id="SM00394">
    <property type="entry name" value="RIIa"/>
    <property type="match status" value="1"/>
</dbReference>
<dbReference type="SMART" id="SM00177">
    <property type="entry name" value="ARF"/>
    <property type="match status" value="1"/>
</dbReference>
<dbReference type="SUPFAM" id="SSF52540">
    <property type="entry name" value="P-loop containing nucleoside triphosphate hydrolases"/>
    <property type="match status" value="1"/>
</dbReference>
<evidence type="ECO:0000256" key="3">
    <source>
        <dbReference type="ARBA" id="ARBA00022553"/>
    </source>
</evidence>
<evidence type="ECO:0000256" key="6">
    <source>
        <dbReference type="ARBA" id="ARBA00022741"/>
    </source>
</evidence>
<evidence type="ECO:0000256" key="7">
    <source>
        <dbReference type="ARBA" id="ARBA00023134"/>
    </source>
</evidence>
<dbReference type="Gene3D" id="3.40.50.300">
    <property type="entry name" value="P-loop containing nucleotide triphosphate hydrolases"/>
    <property type="match status" value="1"/>
</dbReference>
<feature type="binding site" evidence="9">
    <location>
        <begin position="510"/>
        <end position="517"/>
    </location>
    <ligand>
        <name>GTP</name>
        <dbReference type="ChEBI" id="CHEBI:37565"/>
    </ligand>
</feature>
<dbReference type="SUPFAM" id="SSF47391">
    <property type="entry name" value="Dimerization-anchoring domain of cAMP-dependent PK regulatory subunit"/>
    <property type="match status" value="1"/>
</dbReference>
<feature type="compositionally biased region" description="Polar residues" evidence="11">
    <location>
        <begin position="120"/>
        <end position="132"/>
    </location>
</feature>
<dbReference type="RefSeq" id="XP_028477874.1">
    <property type="nucleotide sequence ID" value="XM_028621422.1"/>
</dbReference>
<dbReference type="InterPro" id="IPR006689">
    <property type="entry name" value="Small_GTPase_ARF/SAR"/>
</dbReference>
<dbReference type="AlphaFoldDB" id="A0A427XZX8"/>
<dbReference type="SUPFAM" id="SSF51206">
    <property type="entry name" value="cAMP-binding domain-like"/>
    <property type="match status" value="2"/>
</dbReference>
<dbReference type="PROSITE" id="PS00888">
    <property type="entry name" value="CNMP_BINDING_1"/>
    <property type="match status" value="1"/>
</dbReference>
<dbReference type="InterPro" id="IPR003117">
    <property type="entry name" value="cAMP_dep_PK_reg_su_I/II_a/b"/>
</dbReference>
<dbReference type="Pfam" id="PF00025">
    <property type="entry name" value="Arf"/>
    <property type="match status" value="1"/>
</dbReference>
<dbReference type="GO" id="GO:0005525">
    <property type="term" value="F:GTP binding"/>
    <property type="evidence" value="ECO:0007669"/>
    <property type="project" value="UniProtKB-KW"/>
</dbReference>
<dbReference type="InterPro" id="IPR027417">
    <property type="entry name" value="P-loop_NTPase"/>
</dbReference>
<dbReference type="Pfam" id="PF02197">
    <property type="entry name" value="RIIa"/>
    <property type="match status" value="1"/>
</dbReference>
<dbReference type="Pfam" id="PF00027">
    <property type="entry name" value="cNMP_binding"/>
    <property type="match status" value="2"/>
</dbReference>
<dbReference type="CDD" id="cd12098">
    <property type="entry name" value="DD_R_ScPKA-like"/>
    <property type="match status" value="1"/>
</dbReference>
<dbReference type="PANTHER" id="PTHR11635:SF152">
    <property type="entry name" value="CAMP-DEPENDENT PROTEIN KINASE TYPE I REGULATORY SUBUNIT-RELATED"/>
    <property type="match status" value="1"/>
</dbReference>
<keyword evidence="7 9" id="KW-0342">GTP-binding</keyword>
<dbReference type="GO" id="GO:0005829">
    <property type="term" value="C:cytosol"/>
    <property type="evidence" value="ECO:0007669"/>
    <property type="project" value="TreeGrafter"/>
</dbReference>
<dbReference type="GO" id="GO:0030552">
    <property type="term" value="F:cAMP binding"/>
    <property type="evidence" value="ECO:0007669"/>
    <property type="project" value="UniProtKB-KW"/>
</dbReference>
<dbReference type="PRINTS" id="PR00103">
    <property type="entry name" value="CAMPKINASE"/>
</dbReference>
<keyword evidence="5" id="KW-0677">Repeat</keyword>
<protein>
    <recommendedName>
        <fullName evidence="2">cAMP-dependent protein kinase regulatory subunit</fullName>
    </recommendedName>
</protein>
<dbReference type="PROSITE" id="PS50042">
    <property type="entry name" value="CNMP_BINDING_3"/>
    <property type="match status" value="2"/>
</dbReference>
<keyword evidence="8" id="KW-0114">cAMP</keyword>
<dbReference type="PROSITE" id="PS00889">
    <property type="entry name" value="CNMP_BINDING_2"/>
    <property type="match status" value="2"/>
</dbReference>
<feature type="binding site" evidence="9">
    <location>
        <begin position="619"/>
        <end position="622"/>
    </location>
    <ligand>
        <name>GTP</name>
        <dbReference type="ChEBI" id="CHEBI:37565"/>
    </ligand>
</feature>
<feature type="binding site" evidence="10">
    <location>
        <position position="517"/>
    </location>
    <ligand>
        <name>Mg(2+)</name>
        <dbReference type="ChEBI" id="CHEBI:18420"/>
    </ligand>
</feature>
<dbReference type="Gene3D" id="1.20.890.10">
    <property type="entry name" value="cAMP-dependent protein kinase regulatory subunit, dimerization-anchoring domain"/>
    <property type="match status" value="1"/>
</dbReference>
<dbReference type="NCBIfam" id="TIGR00231">
    <property type="entry name" value="small_GTP"/>
    <property type="match status" value="1"/>
</dbReference>
<dbReference type="InterPro" id="IPR018488">
    <property type="entry name" value="cNMP-bd_CS"/>
</dbReference>
<dbReference type="GO" id="GO:0005634">
    <property type="term" value="C:nucleus"/>
    <property type="evidence" value="ECO:0007669"/>
    <property type="project" value="TreeGrafter"/>
</dbReference>
<dbReference type="STRING" id="105984.A0A427XZX8"/>
<feature type="domain" description="Cyclic nucleotide-binding" evidence="12">
    <location>
        <begin position="247"/>
        <end position="378"/>
    </location>
</feature>
<keyword evidence="4" id="KW-0116">cAMP-binding</keyword>
<dbReference type="GO" id="GO:0046872">
    <property type="term" value="F:metal ion binding"/>
    <property type="evidence" value="ECO:0007669"/>
    <property type="project" value="UniProtKB-KW"/>
</dbReference>
<feature type="region of interest" description="Disordered" evidence="11">
    <location>
        <begin position="39"/>
        <end position="164"/>
    </location>
</feature>
<keyword evidence="10" id="KW-0460">Magnesium</keyword>
<comment type="caution">
    <text evidence="13">The sequence shown here is derived from an EMBL/GenBank/DDBJ whole genome shotgun (WGS) entry which is preliminary data.</text>
</comment>
<dbReference type="GO" id="GO:0033554">
    <property type="term" value="P:cellular response to stress"/>
    <property type="evidence" value="ECO:0007669"/>
    <property type="project" value="UniProtKB-ARBA"/>
</dbReference>
<dbReference type="CDD" id="cd00038">
    <property type="entry name" value="CAP_ED"/>
    <property type="match status" value="2"/>
</dbReference>
<keyword evidence="6 9" id="KW-0547">Nucleotide-binding</keyword>
<dbReference type="InterPro" id="IPR050503">
    <property type="entry name" value="cAMP-dep_PK_reg_su-like"/>
</dbReference>
<dbReference type="Gene3D" id="2.60.120.10">
    <property type="entry name" value="Jelly Rolls"/>
    <property type="match status" value="2"/>
</dbReference>
<evidence type="ECO:0000256" key="4">
    <source>
        <dbReference type="ARBA" id="ARBA00022566"/>
    </source>
</evidence>
<accession>A0A427XZX8</accession>
<dbReference type="GO" id="GO:0034236">
    <property type="term" value="F:protein kinase A catalytic subunit binding"/>
    <property type="evidence" value="ECO:0007669"/>
    <property type="project" value="TreeGrafter"/>
</dbReference>
<dbReference type="OrthoDB" id="417078at2759"/>
<dbReference type="SMART" id="SM00178">
    <property type="entry name" value="SAR"/>
    <property type="match status" value="1"/>
</dbReference>
<dbReference type="GO" id="GO:0003924">
    <property type="term" value="F:GTPase activity"/>
    <property type="evidence" value="ECO:0007669"/>
    <property type="project" value="InterPro"/>
</dbReference>
<feature type="domain" description="Cyclic nucleotide-binding" evidence="12">
    <location>
        <begin position="381"/>
        <end position="493"/>
    </location>
</feature>
<evidence type="ECO:0000256" key="1">
    <source>
        <dbReference type="ARBA" id="ARBA00005753"/>
    </source>
</evidence>
<dbReference type="FunFam" id="3.40.50.300:FF:001692">
    <property type="entry name" value="Unplaced genomic scaffold supercont2.18, whole genome shotgun sequence"/>
    <property type="match status" value="1"/>
</dbReference>
<dbReference type="InterPro" id="IPR014710">
    <property type="entry name" value="RmlC-like_jellyroll"/>
</dbReference>
<dbReference type="PANTHER" id="PTHR11635">
    <property type="entry name" value="CAMP-DEPENDENT PROTEIN KINASE REGULATORY CHAIN"/>
    <property type="match status" value="1"/>
</dbReference>
<dbReference type="FunFam" id="2.60.120.10:FF:000039">
    <property type="entry name" value="cAMP-dependent protein kinase regulatory subunit"/>
    <property type="match status" value="1"/>
</dbReference>
<evidence type="ECO:0000256" key="8">
    <source>
        <dbReference type="ARBA" id="ARBA00023149"/>
    </source>
</evidence>
<dbReference type="Proteomes" id="UP000279236">
    <property type="component" value="Unassembled WGS sequence"/>
</dbReference>
<dbReference type="FunFam" id="2.60.120.10:FF:000006">
    <property type="entry name" value="cAMP-dependent protein kinase type I-alpha regulatory subunit"/>
    <property type="match status" value="1"/>
</dbReference>
<dbReference type="GO" id="GO:0004862">
    <property type="term" value="F:cAMP-dependent protein kinase inhibitor activity"/>
    <property type="evidence" value="ECO:0007669"/>
    <property type="project" value="TreeGrafter"/>
</dbReference>
<keyword evidence="14" id="KW-1185">Reference proteome</keyword>
<dbReference type="SMART" id="SM00100">
    <property type="entry name" value="cNMP"/>
    <property type="match status" value="2"/>
</dbReference>
<evidence type="ECO:0000256" key="10">
    <source>
        <dbReference type="PIRSR" id="PIRSR606689-2"/>
    </source>
</evidence>
<keyword evidence="10" id="KW-0479">Metal-binding</keyword>
<evidence type="ECO:0000256" key="11">
    <source>
        <dbReference type="SAM" id="MobiDB-lite"/>
    </source>
</evidence>